<dbReference type="InterPro" id="IPR011013">
    <property type="entry name" value="Gal_mutarotase_sf_dom"/>
</dbReference>
<dbReference type="InterPro" id="IPR017853">
    <property type="entry name" value="GH"/>
</dbReference>
<dbReference type="InterPro" id="IPR006102">
    <property type="entry name" value="Ig-like_GH2"/>
</dbReference>
<keyword evidence="10" id="KW-0732">Signal</keyword>
<dbReference type="Gene3D" id="2.60.120.260">
    <property type="entry name" value="Galactose-binding domain-like"/>
    <property type="match status" value="1"/>
</dbReference>
<evidence type="ECO:0000256" key="8">
    <source>
        <dbReference type="ARBA" id="ARBA00023295"/>
    </source>
</evidence>
<dbReference type="InterPro" id="IPR032312">
    <property type="entry name" value="LacZ_4"/>
</dbReference>
<evidence type="ECO:0000256" key="1">
    <source>
        <dbReference type="ARBA" id="ARBA00001412"/>
    </source>
</evidence>
<dbReference type="InterPro" id="IPR004199">
    <property type="entry name" value="B-gal_small/dom_5"/>
</dbReference>
<accession>A0A3B7N9I3</accession>
<dbReference type="PANTHER" id="PTHR46323:SF2">
    <property type="entry name" value="BETA-GALACTOSIDASE"/>
    <property type="match status" value="1"/>
</dbReference>
<dbReference type="EMBL" id="CP032157">
    <property type="protein sequence ID" value="AXY78481.1"/>
    <property type="molecule type" value="Genomic_DNA"/>
</dbReference>
<dbReference type="InterPro" id="IPR006104">
    <property type="entry name" value="Glyco_hydro_2_N"/>
</dbReference>
<evidence type="ECO:0000313" key="12">
    <source>
        <dbReference type="EMBL" id="AXY78481.1"/>
    </source>
</evidence>
<dbReference type="PRINTS" id="PR00132">
    <property type="entry name" value="GLHYDRLASE2"/>
</dbReference>
<evidence type="ECO:0000256" key="4">
    <source>
        <dbReference type="ARBA" id="ARBA00011245"/>
    </source>
</evidence>
<dbReference type="GO" id="GO:0009341">
    <property type="term" value="C:beta-galactosidase complex"/>
    <property type="evidence" value="ECO:0007669"/>
    <property type="project" value="InterPro"/>
</dbReference>
<dbReference type="InterPro" id="IPR006103">
    <property type="entry name" value="Glyco_hydro_2_cat"/>
</dbReference>
<name>A0A3B7N9I3_9BACT</name>
<dbReference type="Gene3D" id="2.60.40.10">
    <property type="entry name" value="Immunoglobulins"/>
    <property type="match status" value="2"/>
</dbReference>
<evidence type="ECO:0000256" key="7">
    <source>
        <dbReference type="ARBA" id="ARBA00022837"/>
    </source>
</evidence>
<dbReference type="GO" id="GO:0005990">
    <property type="term" value="P:lactose catabolic process"/>
    <property type="evidence" value="ECO:0007669"/>
    <property type="project" value="TreeGrafter"/>
</dbReference>
<evidence type="ECO:0000256" key="2">
    <source>
        <dbReference type="ARBA" id="ARBA00001913"/>
    </source>
</evidence>
<dbReference type="SUPFAM" id="SSF49785">
    <property type="entry name" value="Galactose-binding domain-like"/>
    <property type="match status" value="1"/>
</dbReference>
<sequence>MRKSPLQKKIVPALLVFIAAWGYQPCAGQSAAVPFNGLSATDTASVPNEIEDPENIGINREASHATLMPYGSLTEALAAKRSASSFSRSLNGQWKFHWVDWPQKRPVDFYKPSYDVSKWKDIKVPSNWQVEGYGTPYYSNFNYIFQSDFPRVMSTPPVKFTAYKERNPVGSYRRDFAVPDSWKGRRIFITFDGVDAGFFIWVNGEKVGYGVNSRNAAEFDLTKYIRPGKNVLAVEVYRFTTGSYLEDQDMWRLSGIFRNVTLWSSPQEHIRDFFIRAGIENGHNSGIAEAFAKVKNYGDKEVKARELEYAIYNGSTLVSSTRTVIKALKPGEEIKVDVAVTIKNAEKWTAETPKLYTSVLSVVEGNNKTEIISAHTGFRNLRVDGRQVLVNNVPIKLKGVNRHENWPDDGHAVTEEQMIRDIKLIKQANCNHVRTSHYSNDPRWYELCDEYGIYLVAEANVECHGAMNRFNEEPRMKAAIIERNVANVQNFKNHSSVIVWSLGNENGSGGTNFRAALDSIKRIDSTRLTHYEGFGIGTRNPAGMDSQMYTDVESLERRAKDTTLKKPFYLCEYAHAMFNSMGSVDIYNDLFDSYPALLGGAIWEWQDQGIYNKRDPKHPITAFGGGFGEYPNDQYFIHKGVVFSDRSLKPHFPELKHAYQWITIREKDIANNLYTLKNRYHSTNLNSLTGKWELSEDGKVIASGNLAVGDVAPGAEKDIKIPYAVTPRPGAEYFLRVSFQLARDERWAAKGYEVAAQQFLLPVSTPAVPSKDNNGALKLEETAGFIQVKGTGFSLEFDKATGTFSRIEEHGQNLLQKGGGPMLHLWRAPHQKDDMWAYPDWEKKGLKHLVWTATGVQSRQPVPGVVEITASLTGTGQQGFTVQHKVVYSIDSKGVILAVNEVSSSDPKLVVARLGVRLFLDKSLDQFDYFGRGPMENYADRKSGFDIGHYASTVQQQMTPYEKPMECGNHEDVRWARVQSAKGTGITIEQDSSLLQVAALPYSDEEMTPVEYKIDLPKSKGTVLCVSYKTLGVGSHGCGPRPLEPYRVYVKPTTFTYKLVLPGK</sequence>
<keyword evidence="8" id="KW-0326">Glycosidase</keyword>
<dbReference type="Pfam" id="PF02929">
    <property type="entry name" value="Bgal_small_N"/>
    <property type="match status" value="1"/>
</dbReference>
<dbReference type="SUPFAM" id="SSF74650">
    <property type="entry name" value="Galactose mutarotase-like"/>
    <property type="match status" value="1"/>
</dbReference>
<evidence type="ECO:0000256" key="10">
    <source>
        <dbReference type="SAM" id="SignalP"/>
    </source>
</evidence>
<dbReference type="Gene3D" id="2.70.98.10">
    <property type="match status" value="1"/>
</dbReference>
<evidence type="ECO:0000313" key="13">
    <source>
        <dbReference type="Proteomes" id="UP000263900"/>
    </source>
</evidence>
<dbReference type="InterPro" id="IPR050347">
    <property type="entry name" value="Bact_Beta-galactosidase"/>
</dbReference>
<dbReference type="SMART" id="SM01038">
    <property type="entry name" value="Bgal_small_N"/>
    <property type="match status" value="1"/>
</dbReference>
<dbReference type="PROSITE" id="PS00608">
    <property type="entry name" value="GLYCOSYL_HYDROL_F2_2"/>
    <property type="match status" value="1"/>
</dbReference>
<comment type="similarity">
    <text evidence="3">Belongs to the glycosyl hydrolase 2 family.</text>
</comment>
<dbReference type="InterPro" id="IPR013783">
    <property type="entry name" value="Ig-like_fold"/>
</dbReference>
<feature type="signal peptide" evidence="10">
    <location>
        <begin position="1"/>
        <end position="27"/>
    </location>
</feature>
<evidence type="ECO:0000256" key="5">
    <source>
        <dbReference type="ARBA" id="ARBA00012756"/>
    </source>
</evidence>
<dbReference type="InterPro" id="IPR036156">
    <property type="entry name" value="Beta-gal/glucu_dom_sf"/>
</dbReference>
<evidence type="ECO:0000256" key="6">
    <source>
        <dbReference type="ARBA" id="ARBA00022801"/>
    </source>
</evidence>
<gene>
    <name evidence="12" type="ORF">D3H65_01805</name>
</gene>
<keyword evidence="6" id="KW-0378">Hydrolase</keyword>
<dbReference type="Proteomes" id="UP000263900">
    <property type="component" value="Chromosome"/>
</dbReference>
<dbReference type="KEGG" id="pseg:D3H65_01805"/>
<dbReference type="GO" id="GO:0030246">
    <property type="term" value="F:carbohydrate binding"/>
    <property type="evidence" value="ECO:0007669"/>
    <property type="project" value="InterPro"/>
</dbReference>
<comment type="catalytic activity">
    <reaction evidence="1">
        <text>Hydrolysis of terminal non-reducing beta-D-galactose residues in beta-D-galactosides.</text>
        <dbReference type="EC" id="3.2.1.23"/>
    </reaction>
</comment>
<keyword evidence="13" id="KW-1185">Reference proteome</keyword>
<dbReference type="Pfam" id="PF02837">
    <property type="entry name" value="Glyco_hydro_2_N"/>
    <property type="match status" value="1"/>
</dbReference>
<dbReference type="Pfam" id="PF02836">
    <property type="entry name" value="Glyco_hydro_2_C"/>
    <property type="match status" value="1"/>
</dbReference>
<proteinExistence type="inferred from homology"/>
<evidence type="ECO:0000256" key="9">
    <source>
        <dbReference type="ARBA" id="ARBA00032230"/>
    </source>
</evidence>
<dbReference type="SUPFAM" id="SSF49303">
    <property type="entry name" value="beta-Galactosidase/glucuronidase domain"/>
    <property type="match status" value="2"/>
</dbReference>
<dbReference type="Gene3D" id="3.20.20.80">
    <property type="entry name" value="Glycosidases"/>
    <property type="match status" value="1"/>
</dbReference>
<organism evidence="12 13">
    <name type="scientific">Paraflavitalea soli</name>
    <dbReference type="NCBI Taxonomy" id="2315862"/>
    <lineage>
        <taxon>Bacteria</taxon>
        <taxon>Pseudomonadati</taxon>
        <taxon>Bacteroidota</taxon>
        <taxon>Chitinophagia</taxon>
        <taxon>Chitinophagales</taxon>
        <taxon>Chitinophagaceae</taxon>
        <taxon>Paraflavitalea</taxon>
    </lineage>
</organism>
<dbReference type="RefSeq" id="WP_119054353.1">
    <property type="nucleotide sequence ID" value="NZ_CP032157.1"/>
</dbReference>
<feature type="domain" description="Beta galactosidase small chain/" evidence="11">
    <location>
        <begin position="787"/>
        <end position="1060"/>
    </location>
</feature>
<comment type="cofactor">
    <cofactor evidence="2">
        <name>Ca(2+)</name>
        <dbReference type="ChEBI" id="CHEBI:29108"/>
    </cofactor>
</comment>
<dbReference type="EC" id="3.2.1.23" evidence="5"/>
<dbReference type="GO" id="GO:0004565">
    <property type="term" value="F:beta-galactosidase activity"/>
    <property type="evidence" value="ECO:0007669"/>
    <property type="project" value="UniProtKB-EC"/>
</dbReference>
<dbReference type="InterPro" id="IPR023232">
    <property type="entry name" value="Glyco_hydro_2_AS"/>
</dbReference>
<evidence type="ECO:0000256" key="3">
    <source>
        <dbReference type="ARBA" id="ARBA00007401"/>
    </source>
</evidence>
<dbReference type="InterPro" id="IPR006101">
    <property type="entry name" value="Glyco_hydro_2"/>
</dbReference>
<feature type="chain" id="PRO_5017671579" description="beta-galactosidase" evidence="10">
    <location>
        <begin position="28"/>
        <end position="1064"/>
    </location>
</feature>
<dbReference type="OrthoDB" id="9801077at2"/>
<reference evidence="12 13" key="1">
    <citation type="submission" date="2018-09" db="EMBL/GenBank/DDBJ databases">
        <title>Genome sequencing of strain 6GH32-13.</title>
        <authorList>
            <person name="Weon H.-Y."/>
            <person name="Heo J."/>
            <person name="Kwon S.-W."/>
        </authorList>
    </citation>
    <scope>NUCLEOTIDE SEQUENCE [LARGE SCALE GENOMIC DNA]</scope>
    <source>
        <strain evidence="12 13">5GH32-13</strain>
    </source>
</reference>
<dbReference type="InterPro" id="IPR008979">
    <property type="entry name" value="Galactose-bd-like_sf"/>
</dbReference>
<keyword evidence="7" id="KW-0106">Calcium</keyword>
<dbReference type="SUPFAM" id="SSF51445">
    <property type="entry name" value="(Trans)glycosidases"/>
    <property type="match status" value="1"/>
</dbReference>
<dbReference type="PANTHER" id="PTHR46323">
    <property type="entry name" value="BETA-GALACTOSIDASE"/>
    <property type="match status" value="1"/>
</dbReference>
<comment type="subunit">
    <text evidence="4">Monomer.</text>
</comment>
<dbReference type="InterPro" id="IPR014718">
    <property type="entry name" value="GH-type_carb-bd"/>
</dbReference>
<dbReference type="Pfam" id="PF16353">
    <property type="entry name" value="LacZ_4"/>
    <property type="match status" value="1"/>
</dbReference>
<dbReference type="AlphaFoldDB" id="A0A3B7N9I3"/>
<protein>
    <recommendedName>
        <fullName evidence="5">beta-galactosidase</fullName>
        <ecNumber evidence="5">3.2.1.23</ecNumber>
    </recommendedName>
    <alternativeName>
        <fullName evidence="9">Lactase</fullName>
    </alternativeName>
</protein>
<evidence type="ECO:0000259" key="11">
    <source>
        <dbReference type="SMART" id="SM01038"/>
    </source>
</evidence>
<dbReference type="Pfam" id="PF00703">
    <property type="entry name" value="Glyco_hydro_2"/>
    <property type="match status" value="1"/>
</dbReference>